<evidence type="ECO:0000313" key="18">
    <source>
        <dbReference type="Proteomes" id="UP000177269"/>
    </source>
</evidence>
<dbReference type="GO" id="GO:0003677">
    <property type="term" value="F:DNA binding"/>
    <property type="evidence" value="ECO:0007669"/>
    <property type="project" value="InterPro"/>
</dbReference>
<dbReference type="InterPro" id="IPR001679">
    <property type="entry name" value="DNA_ligase"/>
</dbReference>
<feature type="active site" description="N6-AMP-lysine intermediate" evidence="14">
    <location>
        <position position="127"/>
    </location>
</feature>
<dbReference type="InterPro" id="IPR041663">
    <property type="entry name" value="DisA/LigA_HHH"/>
</dbReference>
<keyword evidence="5 14" id="KW-0235">DNA replication</keyword>
<dbReference type="Pfam" id="PF12826">
    <property type="entry name" value="HHH_2"/>
    <property type="match status" value="1"/>
</dbReference>
<dbReference type="PROSITE" id="PS50172">
    <property type="entry name" value="BRCT"/>
    <property type="match status" value="1"/>
</dbReference>
<comment type="similarity">
    <text evidence="13 14">Belongs to the NAD-dependent DNA ligase family. LigA subfamily.</text>
</comment>
<dbReference type="Gene3D" id="3.30.470.30">
    <property type="entry name" value="DNA ligase/mRNA capping enzyme"/>
    <property type="match status" value="1"/>
</dbReference>
<evidence type="ECO:0000256" key="8">
    <source>
        <dbReference type="ARBA" id="ARBA00022833"/>
    </source>
</evidence>
<keyword evidence="8 14" id="KW-0862">Zinc</keyword>
<feature type="binding site" evidence="14">
    <location>
        <position position="125"/>
    </location>
    <ligand>
        <name>NAD(+)</name>
        <dbReference type="ChEBI" id="CHEBI:57540"/>
    </ligand>
</feature>
<feature type="binding site" evidence="14">
    <location>
        <position position="148"/>
    </location>
    <ligand>
        <name>NAD(+)</name>
        <dbReference type="ChEBI" id="CHEBI:57540"/>
    </ligand>
</feature>
<dbReference type="EC" id="6.5.1.2" evidence="2 14"/>
<keyword evidence="9 14" id="KW-0460">Magnesium</keyword>
<dbReference type="FunFam" id="2.40.50.140:FF:000012">
    <property type="entry name" value="DNA ligase"/>
    <property type="match status" value="1"/>
</dbReference>
<feature type="binding site" evidence="14">
    <location>
        <position position="298"/>
    </location>
    <ligand>
        <name>NAD(+)</name>
        <dbReference type="ChEBI" id="CHEBI:57540"/>
    </ligand>
</feature>
<reference evidence="17 18" key="1">
    <citation type="journal article" date="2016" name="Nat. Commun.">
        <title>Thousands of microbial genomes shed light on interconnected biogeochemical processes in an aquifer system.</title>
        <authorList>
            <person name="Anantharaman K."/>
            <person name="Brown C.T."/>
            <person name="Hug L.A."/>
            <person name="Sharon I."/>
            <person name="Castelle C.J."/>
            <person name="Probst A.J."/>
            <person name="Thomas B.C."/>
            <person name="Singh A."/>
            <person name="Wilkins M.J."/>
            <person name="Karaoz U."/>
            <person name="Brodie E.L."/>
            <person name="Williams K.H."/>
            <person name="Hubbard S.S."/>
            <person name="Banfield J.F."/>
        </authorList>
    </citation>
    <scope>NUCLEOTIDE SEQUENCE [LARGE SCALE GENOMIC DNA]</scope>
</reference>
<organism evidence="17 18">
    <name type="scientific">Candidatus Taylorbacteria bacterium RIFCSPLOWO2_12_FULL_43_20</name>
    <dbReference type="NCBI Taxonomy" id="1802332"/>
    <lineage>
        <taxon>Bacteria</taxon>
        <taxon>Candidatus Tayloriibacteriota</taxon>
    </lineage>
</organism>
<dbReference type="CDD" id="cd00114">
    <property type="entry name" value="LIGANc"/>
    <property type="match status" value="1"/>
</dbReference>
<evidence type="ECO:0000256" key="10">
    <source>
        <dbReference type="ARBA" id="ARBA00023027"/>
    </source>
</evidence>
<dbReference type="GO" id="GO:0006281">
    <property type="term" value="P:DNA repair"/>
    <property type="evidence" value="ECO:0007669"/>
    <property type="project" value="UniProtKB-KW"/>
</dbReference>
<keyword evidence="10 14" id="KW-0520">NAD</keyword>
<keyword evidence="6 14" id="KW-0479">Metal-binding</keyword>
<sequence>MNKIHKEPTSAEIKRLNKLKETIEHHRYNYHVLNKEEISAEALDSLKKELADIERRYPELISPDSPSQRVAGKPLSEFRKVPHRVAQWSFNDAFDEDEILEFDARVKRFLKSENENVSDLSYTCELKIDGLKVVLTYENGYLITAATRGDGKIGEDVTENVKTIESVPLRLKSPEDVIVEGEVWMGKDDLKKLNELRRKREEPIFANPRNAAAGGIRQLDPAVARSRNLDTFIYDLAASIKKIPPTQFDELEYLRVLGFKVNPHFALCGNIDEVVEYWKKWMKKAPSQDYMIDGVVVKVNEKKYQDALGYTGKAPRFGIAIKFPAEEATTIVEDITLQVGRTGVLTPVAHLRPVAVAGSTISRATLHNEDEIKRLDVRVGDTVVIRKAGDVIPDIVKVIPEMRTGKEEEFVWPVRVEACGGDGGIERIPGEAAWRCKDQNSTEQQKRKLHYFVSKRAMNIDGLGPKIIDLLLKNNIISSASDIYELEKGDFSGLERFADKSISNIIDSINKSRHTTFERLVTALSIPQVGEETARELARKFKNIEALRDASPEELENIEGIGPIVARSVHFWFSKKPNRELLSKLLKHLTIEPSRTEGVASGSLSGKVFVLTGTLSGMSREEAKQAVLMRGGDVTGSVSSNTDFVVAGDNPGSKLDKAKKLSVRVIDETEFLKILK</sequence>
<protein>
    <recommendedName>
        <fullName evidence="3 14">DNA ligase</fullName>
        <ecNumber evidence="2 14">6.5.1.2</ecNumber>
    </recommendedName>
    <alternativeName>
        <fullName evidence="14">Polydeoxyribonucleotide synthase [NAD(+)]</fullName>
    </alternativeName>
</protein>
<dbReference type="Gene3D" id="1.10.150.20">
    <property type="entry name" value="5' to 3' exonuclease, C-terminal subdomain"/>
    <property type="match status" value="2"/>
</dbReference>
<comment type="cofactor">
    <cofactor evidence="14">
        <name>Mg(2+)</name>
        <dbReference type="ChEBI" id="CHEBI:18420"/>
    </cofactor>
    <cofactor evidence="14">
        <name>Mn(2+)</name>
        <dbReference type="ChEBI" id="CHEBI:29035"/>
    </cofactor>
</comment>
<evidence type="ECO:0000256" key="4">
    <source>
        <dbReference type="ARBA" id="ARBA00022598"/>
    </source>
</evidence>
<dbReference type="Gene3D" id="1.10.287.610">
    <property type="entry name" value="Helix hairpin bin"/>
    <property type="match status" value="1"/>
</dbReference>
<evidence type="ECO:0000256" key="12">
    <source>
        <dbReference type="ARBA" id="ARBA00034005"/>
    </source>
</evidence>
<dbReference type="PIRSF" id="PIRSF001604">
    <property type="entry name" value="LigA"/>
    <property type="match status" value="1"/>
</dbReference>
<dbReference type="Gene3D" id="2.40.50.140">
    <property type="entry name" value="Nucleic acid-binding proteins"/>
    <property type="match status" value="1"/>
</dbReference>
<comment type="function">
    <text evidence="1 14">DNA ligase that catalyzes the formation of phosphodiester linkages between 5'-phosphoryl and 3'-hydroxyl groups in double-stranded DNA using NAD as a coenzyme and as the energy source for the reaction. It is essential for DNA replication and repair of damaged DNA.</text>
</comment>
<dbReference type="CDD" id="cd17748">
    <property type="entry name" value="BRCT_DNA_ligase_like"/>
    <property type="match status" value="1"/>
</dbReference>
<dbReference type="FunFam" id="1.10.150.20:FF:000006">
    <property type="entry name" value="DNA ligase"/>
    <property type="match status" value="1"/>
</dbReference>
<dbReference type="Pfam" id="PF01653">
    <property type="entry name" value="DNA_ligase_aden"/>
    <property type="match status" value="1"/>
</dbReference>
<dbReference type="GO" id="GO:0003911">
    <property type="term" value="F:DNA ligase (NAD+) activity"/>
    <property type="evidence" value="ECO:0007669"/>
    <property type="project" value="UniProtKB-UniRule"/>
</dbReference>
<keyword evidence="15" id="KW-0175">Coiled coil</keyword>
<evidence type="ECO:0000256" key="1">
    <source>
        <dbReference type="ARBA" id="ARBA00004067"/>
    </source>
</evidence>
<dbReference type="SUPFAM" id="SSF52113">
    <property type="entry name" value="BRCT domain"/>
    <property type="match status" value="1"/>
</dbReference>
<dbReference type="InterPro" id="IPR033136">
    <property type="entry name" value="DNA_ligase_CS"/>
</dbReference>
<dbReference type="PROSITE" id="PS01056">
    <property type="entry name" value="DNA_LIGASE_N2"/>
    <property type="match status" value="1"/>
</dbReference>
<dbReference type="InterPro" id="IPR004150">
    <property type="entry name" value="NAD_DNA_ligase_OB"/>
</dbReference>
<dbReference type="EMBL" id="MHSK01000015">
    <property type="protein sequence ID" value="OHA42314.1"/>
    <property type="molecule type" value="Genomic_DNA"/>
</dbReference>
<feature type="coiled-coil region" evidence="15">
    <location>
        <begin position="16"/>
        <end position="56"/>
    </location>
</feature>
<dbReference type="HAMAP" id="MF_01588">
    <property type="entry name" value="DNA_ligase_A"/>
    <property type="match status" value="1"/>
</dbReference>
<evidence type="ECO:0000256" key="11">
    <source>
        <dbReference type="ARBA" id="ARBA00023204"/>
    </source>
</evidence>
<keyword evidence="11 14" id="KW-0234">DNA repair</keyword>
<dbReference type="AlphaFoldDB" id="A0A1G2P1V6"/>
<comment type="caution">
    <text evidence="14">Lacks conserved residue(s) required for the propagation of feature annotation.</text>
</comment>
<dbReference type="SMART" id="SM00278">
    <property type="entry name" value="HhH1"/>
    <property type="match status" value="4"/>
</dbReference>
<evidence type="ECO:0000256" key="14">
    <source>
        <dbReference type="HAMAP-Rule" id="MF_01588"/>
    </source>
</evidence>
<dbReference type="InterPro" id="IPR012340">
    <property type="entry name" value="NA-bd_OB-fold"/>
</dbReference>
<evidence type="ECO:0000256" key="3">
    <source>
        <dbReference type="ARBA" id="ARBA00013308"/>
    </source>
</evidence>
<dbReference type="GO" id="GO:0005829">
    <property type="term" value="C:cytosol"/>
    <property type="evidence" value="ECO:0007669"/>
    <property type="project" value="TreeGrafter"/>
</dbReference>
<comment type="catalytic activity">
    <reaction evidence="12 14">
        <text>NAD(+) + (deoxyribonucleotide)n-3'-hydroxyl + 5'-phospho-(deoxyribonucleotide)m = (deoxyribonucleotide)n+m + AMP + beta-nicotinamide D-nucleotide.</text>
        <dbReference type="EC" id="6.5.1.2"/>
    </reaction>
</comment>
<feature type="domain" description="BRCT" evidence="16">
    <location>
        <begin position="599"/>
        <end position="676"/>
    </location>
</feature>
<dbReference type="SMART" id="SM00292">
    <property type="entry name" value="BRCT"/>
    <property type="match status" value="1"/>
</dbReference>
<evidence type="ECO:0000256" key="2">
    <source>
        <dbReference type="ARBA" id="ARBA00012722"/>
    </source>
</evidence>
<feature type="binding site" evidence="14">
    <location>
        <position position="182"/>
    </location>
    <ligand>
        <name>NAD(+)</name>
        <dbReference type="ChEBI" id="CHEBI:57540"/>
    </ligand>
</feature>
<feature type="binding site" evidence="14">
    <location>
        <begin position="89"/>
        <end position="90"/>
    </location>
    <ligand>
        <name>NAD(+)</name>
        <dbReference type="ChEBI" id="CHEBI:57540"/>
    </ligand>
</feature>
<dbReference type="Proteomes" id="UP000177269">
    <property type="component" value="Unassembled WGS sequence"/>
</dbReference>
<dbReference type="SUPFAM" id="SSF56091">
    <property type="entry name" value="DNA ligase/mRNA capping enzyme, catalytic domain"/>
    <property type="match status" value="1"/>
</dbReference>
<dbReference type="NCBIfam" id="NF005932">
    <property type="entry name" value="PRK07956.1"/>
    <property type="match status" value="1"/>
</dbReference>
<dbReference type="FunFam" id="1.10.150.20:FF:000007">
    <property type="entry name" value="DNA ligase"/>
    <property type="match status" value="1"/>
</dbReference>
<dbReference type="NCBIfam" id="TIGR00575">
    <property type="entry name" value="dnlj"/>
    <property type="match status" value="1"/>
</dbReference>
<dbReference type="InterPro" id="IPR036420">
    <property type="entry name" value="BRCT_dom_sf"/>
</dbReference>
<dbReference type="InterPro" id="IPR013839">
    <property type="entry name" value="DNAligase_adenylation"/>
</dbReference>
<dbReference type="GO" id="GO:0006260">
    <property type="term" value="P:DNA replication"/>
    <property type="evidence" value="ECO:0007669"/>
    <property type="project" value="UniProtKB-KW"/>
</dbReference>
<comment type="caution">
    <text evidence="17">The sequence shown here is derived from an EMBL/GenBank/DDBJ whole genome shotgun (WGS) entry which is preliminary data.</text>
</comment>
<evidence type="ECO:0000256" key="9">
    <source>
        <dbReference type="ARBA" id="ARBA00022842"/>
    </source>
</evidence>
<dbReference type="InterPro" id="IPR010994">
    <property type="entry name" value="RuvA_2-like"/>
</dbReference>
<dbReference type="Pfam" id="PF03120">
    <property type="entry name" value="OB_DNA_ligase"/>
    <property type="match status" value="1"/>
</dbReference>
<dbReference type="SUPFAM" id="SSF50249">
    <property type="entry name" value="Nucleic acid-binding proteins"/>
    <property type="match status" value="1"/>
</dbReference>
<keyword evidence="7 14" id="KW-0227">DNA damage</keyword>
<proteinExistence type="inferred from homology"/>
<name>A0A1G2P1V6_9BACT</name>
<evidence type="ECO:0000256" key="5">
    <source>
        <dbReference type="ARBA" id="ARBA00022705"/>
    </source>
</evidence>
<keyword evidence="14" id="KW-0464">Manganese</keyword>
<evidence type="ECO:0000256" key="15">
    <source>
        <dbReference type="SAM" id="Coils"/>
    </source>
</evidence>
<evidence type="ECO:0000313" key="17">
    <source>
        <dbReference type="EMBL" id="OHA42314.1"/>
    </source>
</evidence>
<feature type="binding site" evidence="14">
    <location>
        <position position="419"/>
    </location>
    <ligand>
        <name>Zn(2+)</name>
        <dbReference type="ChEBI" id="CHEBI:29105"/>
    </ligand>
</feature>
<keyword evidence="4 14" id="KW-0436">Ligase</keyword>
<evidence type="ECO:0000256" key="13">
    <source>
        <dbReference type="ARBA" id="ARBA00060881"/>
    </source>
</evidence>
<dbReference type="InterPro" id="IPR001357">
    <property type="entry name" value="BRCT_dom"/>
</dbReference>
<accession>A0A1G2P1V6</accession>
<evidence type="ECO:0000256" key="6">
    <source>
        <dbReference type="ARBA" id="ARBA00022723"/>
    </source>
</evidence>
<dbReference type="PANTHER" id="PTHR23389">
    <property type="entry name" value="CHROMOSOME TRANSMISSION FIDELITY FACTOR 18"/>
    <property type="match status" value="1"/>
</dbReference>
<feature type="binding site" evidence="14">
    <location>
        <position position="322"/>
    </location>
    <ligand>
        <name>NAD(+)</name>
        <dbReference type="ChEBI" id="CHEBI:57540"/>
    </ligand>
</feature>
<gene>
    <name evidence="14" type="primary">ligA</name>
    <name evidence="17" type="ORF">A3G52_03915</name>
</gene>
<dbReference type="SMART" id="SM00532">
    <property type="entry name" value="LIGANc"/>
    <property type="match status" value="1"/>
</dbReference>
<dbReference type="SUPFAM" id="SSF47781">
    <property type="entry name" value="RuvA domain 2-like"/>
    <property type="match status" value="1"/>
</dbReference>
<dbReference type="Pfam" id="PF00533">
    <property type="entry name" value="BRCT"/>
    <property type="match status" value="1"/>
</dbReference>
<dbReference type="Gene3D" id="3.40.50.10190">
    <property type="entry name" value="BRCT domain"/>
    <property type="match status" value="1"/>
</dbReference>
<dbReference type="GO" id="GO:0046872">
    <property type="term" value="F:metal ion binding"/>
    <property type="evidence" value="ECO:0007669"/>
    <property type="project" value="UniProtKB-KW"/>
</dbReference>
<dbReference type="InterPro" id="IPR013840">
    <property type="entry name" value="DNAligase_N"/>
</dbReference>
<evidence type="ECO:0000256" key="7">
    <source>
        <dbReference type="ARBA" id="ARBA00022763"/>
    </source>
</evidence>
<evidence type="ECO:0000259" key="16">
    <source>
        <dbReference type="PROSITE" id="PS50172"/>
    </source>
</evidence>
<dbReference type="PANTHER" id="PTHR23389:SF9">
    <property type="entry name" value="DNA LIGASE"/>
    <property type="match status" value="1"/>
</dbReference>
<dbReference type="InterPro" id="IPR003583">
    <property type="entry name" value="Hlx-hairpin-Hlx_DNA-bd_motif"/>
</dbReference>